<name>A0A4C1V4P3_EUMVA</name>
<evidence type="ECO:0000313" key="1">
    <source>
        <dbReference type="EMBL" id="GBP33480.1"/>
    </source>
</evidence>
<dbReference type="OrthoDB" id="7257522at2759"/>
<accession>A0A4C1V4P3</accession>
<comment type="caution">
    <text evidence="1">The sequence shown here is derived from an EMBL/GenBank/DDBJ whole genome shotgun (WGS) entry which is preliminary data.</text>
</comment>
<protein>
    <submittedName>
        <fullName evidence="1">Uncharacterized protein</fullName>
    </submittedName>
</protein>
<gene>
    <name evidence="1" type="ORF">EVAR_23883_1</name>
</gene>
<organism evidence="1 2">
    <name type="scientific">Eumeta variegata</name>
    <name type="common">Bagworm moth</name>
    <name type="synonym">Eumeta japonica</name>
    <dbReference type="NCBI Taxonomy" id="151549"/>
    <lineage>
        <taxon>Eukaryota</taxon>
        <taxon>Metazoa</taxon>
        <taxon>Ecdysozoa</taxon>
        <taxon>Arthropoda</taxon>
        <taxon>Hexapoda</taxon>
        <taxon>Insecta</taxon>
        <taxon>Pterygota</taxon>
        <taxon>Neoptera</taxon>
        <taxon>Endopterygota</taxon>
        <taxon>Lepidoptera</taxon>
        <taxon>Glossata</taxon>
        <taxon>Ditrysia</taxon>
        <taxon>Tineoidea</taxon>
        <taxon>Psychidae</taxon>
        <taxon>Oiketicinae</taxon>
        <taxon>Eumeta</taxon>
    </lineage>
</organism>
<sequence>MTAWTMFSWRRLWSGGGGEGGEDARAQFPADTRQLVYNVFVYFSRRPGRSTKTALAKTARATMIPPDIVEDISVLPMCYRALSSKFDTIERHDSRRGAVLSVTLSTIITRHKLQYVSYTYRDASHFGAGGATANAPQDYTVFGRRFRCQVRSAADACLYANCPECTAYFRRATTRIHQHTLIHMKPTGEFRHEASGNSQRRRLTICTIAGFRGRSRALFEIRIRDMFENAI</sequence>
<reference evidence="1 2" key="1">
    <citation type="journal article" date="2019" name="Commun. Biol.">
        <title>The bagworm genome reveals a unique fibroin gene that provides high tensile strength.</title>
        <authorList>
            <person name="Kono N."/>
            <person name="Nakamura H."/>
            <person name="Ohtoshi R."/>
            <person name="Tomita M."/>
            <person name="Numata K."/>
            <person name="Arakawa K."/>
        </authorList>
    </citation>
    <scope>NUCLEOTIDE SEQUENCE [LARGE SCALE GENOMIC DNA]</scope>
</reference>
<dbReference type="AlphaFoldDB" id="A0A4C1V4P3"/>
<keyword evidence="2" id="KW-1185">Reference proteome</keyword>
<evidence type="ECO:0000313" key="2">
    <source>
        <dbReference type="Proteomes" id="UP000299102"/>
    </source>
</evidence>
<dbReference type="EMBL" id="BGZK01000274">
    <property type="protein sequence ID" value="GBP33480.1"/>
    <property type="molecule type" value="Genomic_DNA"/>
</dbReference>
<dbReference type="Proteomes" id="UP000299102">
    <property type="component" value="Unassembled WGS sequence"/>
</dbReference>
<proteinExistence type="predicted"/>